<dbReference type="Gene3D" id="3.40.190.290">
    <property type="match status" value="1"/>
</dbReference>
<evidence type="ECO:0000313" key="7">
    <source>
        <dbReference type="EMBL" id="MDN2483606.1"/>
    </source>
</evidence>
<evidence type="ECO:0000256" key="1">
    <source>
        <dbReference type="ARBA" id="ARBA00009437"/>
    </source>
</evidence>
<evidence type="ECO:0000256" key="4">
    <source>
        <dbReference type="ARBA" id="ARBA00023163"/>
    </source>
</evidence>
<dbReference type="RefSeq" id="WP_289963681.1">
    <property type="nucleotide sequence ID" value="NZ_JAUEOZ010000002.1"/>
</dbReference>
<dbReference type="Pfam" id="PF03466">
    <property type="entry name" value="LysR_substrate"/>
    <property type="match status" value="1"/>
</dbReference>
<evidence type="ECO:0000313" key="8">
    <source>
        <dbReference type="Proteomes" id="UP001169719"/>
    </source>
</evidence>
<comment type="caution">
    <text evidence="7">The sequence shown here is derived from an EMBL/GenBank/DDBJ whole genome shotgun (WGS) entry which is preliminary data.</text>
</comment>
<reference evidence="7" key="1">
    <citation type="submission" date="2024-05" db="EMBL/GenBank/DDBJ databases">
        <title>Genome Sequences of Four Agar- Degrading Marine Bacteria.</title>
        <authorList>
            <person name="Phillips E.K."/>
            <person name="Shaffer J.C."/>
            <person name="Henson M.W."/>
            <person name="Temperton B."/>
            <person name="Thrash C.J."/>
            <person name="Martin M.O."/>
        </authorList>
    </citation>
    <scope>NUCLEOTIDE SEQUENCE</scope>
    <source>
        <strain evidence="7">EKP203</strain>
    </source>
</reference>
<proteinExistence type="inferred from homology"/>
<dbReference type="SUPFAM" id="SSF53850">
    <property type="entry name" value="Periplasmic binding protein-like II"/>
    <property type="match status" value="1"/>
</dbReference>
<dbReference type="PROSITE" id="PS50931">
    <property type="entry name" value="HTH_LYSR"/>
    <property type="match status" value="1"/>
</dbReference>
<dbReference type="EMBL" id="JAUEOZ010000002">
    <property type="protein sequence ID" value="MDN2483606.1"/>
    <property type="molecule type" value="Genomic_DNA"/>
</dbReference>
<evidence type="ECO:0000256" key="2">
    <source>
        <dbReference type="ARBA" id="ARBA00023015"/>
    </source>
</evidence>
<comment type="similarity">
    <text evidence="1">Belongs to the LysR transcriptional regulatory family.</text>
</comment>
<accession>A0ABT7Y6D7</accession>
<dbReference type="Gene3D" id="1.10.10.10">
    <property type="entry name" value="Winged helix-like DNA-binding domain superfamily/Winged helix DNA-binding domain"/>
    <property type="match status" value="1"/>
</dbReference>
<dbReference type="InterPro" id="IPR005119">
    <property type="entry name" value="LysR_subst-bd"/>
</dbReference>
<evidence type="ECO:0000259" key="6">
    <source>
        <dbReference type="PROSITE" id="PS50931"/>
    </source>
</evidence>
<name>A0ABT7Y6D7_9VIBR</name>
<dbReference type="InterPro" id="IPR036388">
    <property type="entry name" value="WH-like_DNA-bd_sf"/>
</dbReference>
<keyword evidence="2" id="KW-0805">Transcription regulation</keyword>
<evidence type="ECO:0000256" key="3">
    <source>
        <dbReference type="ARBA" id="ARBA00023125"/>
    </source>
</evidence>
<feature type="domain" description="HTH lysR-type" evidence="6">
    <location>
        <begin position="1"/>
        <end position="59"/>
    </location>
</feature>
<dbReference type="InterPro" id="IPR000847">
    <property type="entry name" value="LysR_HTH_N"/>
</dbReference>
<protein>
    <submittedName>
        <fullName evidence="7">LysR family transcriptional regulator</fullName>
    </submittedName>
</protein>
<dbReference type="SUPFAM" id="SSF46785">
    <property type="entry name" value="Winged helix' DNA-binding domain"/>
    <property type="match status" value="1"/>
</dbReference>
<keyword evidence="8" id="KW-1185">Reference proteome</keyword>
<dbReference type="PANTHER" id="PTHR30537">
    <property type="entry name" value="HTH-TYPE TRANSCRIPTIONAL REGULATOR"/>
    <property type="match status" value="1"/>
</dbReference>
<dbReference type="Pfam" id="PF00126">
    <property type="entry name" value="HTH_1"/>
    <property type="match status" value="1"/>
</dbReference>
<dbReference type="Proteomes" id="UP001169719">
    <property type="component" value="Unassembled WGS sequence"/>
</dbReference>
<dbReference type="InterPro" id="IPR036390">
    <property type="entry name" value="WH_DNA-bd_sf"/>
</dbReference>
<organism evidence="7 8">
    <name type="scientific">Vibrio agarivorans</name>
    <dbReference type="NCBI Taxonomy" id="153622"/>
    <lineage>
        <taxon>Bacteria</taxon>
        <taxon>Pseudomonadati</taxon>
        <taxon>Pseudomonadota</taxon>
        <taxon>Gammaproteobacteria</taxon>
        <taxon>Vibrionales</taxon>
        <taxon>Vibrionaceae</taxon>
        <taxon>Vibrio</taxon>
    </lineage>
</organism>
<keyword evidence="4" id="KW-0804">Transcription</keyword>
<keyword evidence="3" id="KW-0238">DNA-binding</keyword>
<feature type="coiled-coil region" evidence="5">
    <location>
        <begin position="66"/>
        <end position="93"/>
    </location>
</feature>
<evidence type="ECO:0000256" key="5">
    <source>
        <dbReference type="SAM" id="Coils"/>
    </source>
</evidence>
<keyword evidence="5" id="KW-0175">Coiled coil</keyword>
<dbReference type="PANTHER" id="PTHR30537:SF5">
    <property type="entry name" value="HTH-TYPE TRANSCRIPTIONAL ACTIVATOR TTDR-RELATED"/>
    <property type="match status" value="1"/>
</dbReference>
<sequence length="301" mass="34435">MRNLNDIFIFCQVVEHGSMKKASEELEIPLSTVSRRILALEEMIGAQLFVRSKTKLTPTSDAKRYYERLSGHYRNLTEELDNINRDAEDVVGKVTIDCTSFVYSFFLKETITKLLIKHPKLKIKMISAYDTSTLDPDADIGILVGDLQDSSLVAKKVFDFRIKVVVSKHYAQEHGIVTSLSELKRHNFIGHLTNNALSGYNTVTKEIESVTLYPKITHHDTDSLLDMTDSGLGFCFTSEYFVVDAINRGDLVEWLPNFRFDSRSVYMAYRHRTLKSNAQQVVMDAILEAFSPYTNIEERLR</sequence>
<dbReference type="InterPro" id="IPR058163">
    <property type="entry name" value="LysR-type_TF_proteobact-type"/>
</dbReference>
<gene>
    <name evidence="7" type="ORF">QWJ08_19860</name>
</gene>